<accession>A0ACC1P239</accession>
<name>A0ACC1P239_9APHY</name>
<evidence type="ECO:0000313" key="2">
    <source>
        <dbReference type="Proteomes" id="UP001144978"/>
    </source>
</evidence>
<protein>
    <submittedName>
        <fullName evidence="1">Uncharacterized protein</fullName>
    </submittedName>
</protein>
<sequence length="198" mass="21120">MKLSTLLSFTALVLAQGTLGRSTASADRYTNDTRMDTISSMFARSIAEDGLAPRHNLSGPTKASSYILPRAGLGKLEKRQPPDTRPTPEPTGAASTSTTVHIIDEHDFALLLPDRPGGKCRSPGFDPGPGYMRLTTRFDAFSACRTHLGCGSDGVSYCTPVSTDPACSKRVQDGFIRAAAVTTSDDGSYIQNMLSEVE</sequence>
<dbReference type="Proteomes" id="UP001144978">
    <property type="component" value="Unassembled WGS sequence"/>
</dbReference>
<reference evidence="1" key="1">
    <citation type="submission" date="2022-08" db="EMBL/GenBank/DDBJ databases">
        <title>Genome Sequence of Pycnoporus sanguineus.</title>
        <authorList>
            <person name="Buettner E."/>
        </authorList>
    </citation>
    <scope>NUCLEOTIDE SEQUENCE</scope>
    <source>
        <strain evidence="1">CG-C14</strain>
    </source>
</reference>
<organism evidence="1 2">
    <name type="scientific">Trametes sanguinea</name>
    <dbReference type="NCBI Taxonomy" id="158606"/>
    <lineage>
        <taxon>Eukaryota</taxon>
        <taxon>Fungi</taxon>
        <taxon>Dikarya</taxon>
        <taxon>Basidiomycota</taxon>
        <taxon>Agaricomycotina</taxon>
        <taxon>Agaricomycetes</taxon>
        <taxon>Polyporales</taxon>
        <taxon>Polyporaceae</taxon>
        <taxon>Trametes</taxon>
    </lineage>
</organism>
<keyword evidence="2" id="KW-1185">Reference proteome</keyword>
<comment type="caution">
    <text evidence="1">The sequence shown here is derived from an EMBL/GenBank/DDBJ whole genome shotgun (WGS) entry which is preliminary data.</text>
</comment>
<gene>
    <name evidence="1" type="ORF">NUW54_g10015</name>
</gene>
<dbReference type="EMBL" id="JANSHE010003504">
    <property type="protein sequence ID" value="KAJ2985830.1"/>
    <property type="molecule type" value="Genomic_DNA"/>
</dbReference>
<evidence type="ECO:0000313" key="1">
    <source>
        <dbReference type="EMBL" id="KAJ2985830.1"/>
    </source>
</evidence>
<proteinExistence type="predicted"/>